<dbReference type="Proteomes" id="UP001162162">
    <property type="component" value="Unassembled WGS sequence"/>
</dbReference>
<reference evidence="2" key="1">
    <citation type="journal article" date="2023" name="Insect Mol. Biol.">
        <title>Genome sequencing provides insights into the evolution of gene families encoding plant cell wall-degrading enzymes in longhorned beetles.</title>
        <authorList>
            <person name="Shin N.R."/>
            <person name="Okamura Y."/>
            <person name="Kirsch R."/>
            <person name="Pauchet Y."/>
        </authorList>
    </citation>
    <scope>NUCLEOTIDE SEQUENCE</scope>
    <source>
        <strain evidence="2">AMC_N1</strain>
    </source>
</reference>
<name>A0AAV8YJI3_9CUCU</name>
<accession>A0AAV8YJI3</accession>
<dbReference type="AlphaFoldDB" id="A0AAV8YJI3"/>
<evidence type="ECO:0000313" key="3">
    <source>
        <dbReference type="Proteomes" id="UP001162162"/>
    </source>
</evidence>
<gene>
    <name evidence="2" type="ORF">NQ318_000169</name>
</gene>
<protein>
    <submittedName>
        <fullName evidence="2">Uncharacterized protein</fullName>
    </submittedName>
</protein>
<keyword evidence="3" id="KW-1185">Reference proteome</keyword>
<evidence type="ECO:0000256" key="1">
    <source>
        <dbReference type="SAM" id="MobiDB-lite"/>
    </source>
</evidence>
<organism evidence="2 3">
    <name type="scientific">Aromia moschata</name>
    <dbReference type="NCBI Taxonomy" id="1265417"/>
    <lineage>
        <taxon>Eukaryota</taxon>
        <taxon>Metazoa</taxon>
        <taxon>Ecdysozoa</taxon>
        <taxon>Arthropoda</taxon>
        <taxon>Hexapoda</taxon>
        <taxon>Insecta</taxon>
        <taxon>Pterygota</taxon>
        <taxon>Neoptera</taxon>
        <taxon>Endopterygota</taxon>
        <taxon>Coleoptera</taxon>
        <taxon>Polyphaga</taxon>
        <taxon>Cucujiformia</taxon>
        <taxon>Chrysomeloidea</taxon>
        <taxon>Cerambycidae</taxon>
        <taxon>Cerambycinae</taxon>
        <taxon>Callichromatini</taxon>
        <taxon>Aromia</taxon>
    </lineage>
</organism>
<comment type="caution">
    <text evidence="2">The sequence shown here is derived from an EMBL/GenBank/DDBJ whole genome shotgun (WGS) entry which is preliminary data.</text>
</comment>
<feature type="region of interest" description="Disordered" evidence="1">
    <location>
        <begin position="50"/>
        <end position="86"/>
    </location>
</feature>
<proteinExistence type="predicted"/>
<dbReference type="EMBL" id="JAPWTK010000083">
    <property type="protein sequence ID" value="KAJ8951475.1"/>
    <property type="molecule type" value="Genomic_DNA"/>
</dbReference>
<feature type="compositionally biased region" description="Basic and acidic residues" evidence="1">
    <location>
        <begin position="73"/>
        <end position="86"/>
    </location>
</feature>
<evidence type="ECO:0000313" key="2">
    <source>
        <dbReference type="EMBL" id="KAJ8951475.1"/>
    </source>
</evidence>
<sequence>MLTIYLANLNISQENNVSQRDSSRRESLSSISVESLGSIEAEQALLEQCISSGMPKESKADPQEDDGEVVQPRSDRQPEEDVKPKT</sequence>